<dbReference type="Pfam" id="PF13426">
    <property type="entry name" value="PAS_9"/>
    <property type="match status" value="1"/>
</dbReference>
<dbReference type="SUPFAM" id="SSF47384">
    <property type="entry name" value="Homodimeric domain of signal transducing histidine kinase"/>
    <property type="match status" value="1"/>
</dbReference>
<dbReference type="Pfam" id="PF00512">
    <property type="entry name" value="HisKA"/>
    <property type="match status" value="1"/>
</dbReference>
<dbReference type="PROSITE" id="PS50112">
    <property type="entry name" value="PAS"/>
    <property type="match status" value="2"/>
</dbReference>
<feature type="domain" description="PAS" evidence="10">
    <location>
        <begin position="293"/>
        <end position="340"/>
    </location>
</feature>
<dbReference type="NCBIfam" id="TIGR00229">
    <property type="entry name" value="sensory_box"/>
    <property type="match status" value="2"/>
</dbReference>
<dbReference type="SMART" id="SM00387">
    <property type="entry name" value="HATPase_c"/>
    <property type="match status" value="1"/>
</dbReference>
<dbReference type="KEGG" id="scs:Sta7437_1704"/>
<keyword evidence="3 6" id="KW-0597">Phosphoprotein</keyword>
<dbReference type="InterPro" id="IPR013767">
    <property type="entry name" value="PAS_fold"/>
</dbReference>
<evidence type="ECO:0000259" key="10">
    <source>
        <dbReference type="PROSITE" id="PS50112"/>
    </source>
</evidence>
<reference evidence="13" key="1">
    <citation type="journal article" date="2013" name="Proc. Natl. Acad. Sci. U.S.A.">
        <title>Improving the coverage of the cyanobacterial phylum using diversity-driven genome sequencing.</title>
        <authorList>
            <person name="Shih P.M."/>
            <person name="Wu D."/>
            <person name="Latifi A."/>
            <person name="Axen S.D."/>
            <person name="Fewer D.P."/>
            <person name="Talla E."/>
            <person name="Calteau A."/>
            <person name="Cai F."/>
            <person name="Tandeau de Marsac N."/>
            <person name="Rippka R."/>
            <person name="Herdman M."/>
            <person name="Sivonen K."/>
            <person name="Coursin T."/>
            <person name="Laurent T."/>
            <person name="Goodwin L."/>
            <person name="Nolan M."/>
            <person name="Davenport K.W."/>
            <person name="Han C.S."/>
            <person name="Rubin E.M."/>
            <person name="Eisen J.A."/>
            <person name="Woyke T."/>
            <person name="Gugger M."/>
            <person name="Kerfeld C.A."/>
        </authorList>
    </citation>
    <scope>NUCLEOTIDE SEQUENCE [LARGE SCALE GENOMIC DNA]</scope>
    <source>
        <strain evidence="13">ATCC 29371 / PCC 7437</strain>
    </source>
</reference>
<dbReference type="InterPro" id="IPR036890">
    <property type="entry name" value="HATPase_C_sf"/>
</dbReference>
<sequence>MSTVSSDQSVILIVDDTPTNLEILLDLLENSGFKVVVSEEGESAIEMAEYAPPDLILLDILMPEMDGFETCRRLKMKPTTKDIPIIFMTALSDRVDRVKGLNLGAVDYITKPLEHEEVLARVNIHLRLQNLTKRLTEQNAHLQQEIEKRKQAQAEKEQAFQALQQSEARFRRLVESNIIGIICSHLNGKITEANDAFLKIVGYDRNALQMGSLSWHEMTPSEYQHLDQAAIAQLLKSGVCNPFEKEFICQNGTRVPVMLGSALLEGSQTAVSFVLDLTEHKQAQQKIFEQAALLDITTDAILVRDLDNKIRFWNQGAERLYGWKASEAIGKNANELLYREQAIINQLPDIQASLTENGSWQDELHQVTKSNQEIIVSSRWTLVRDDEGQPKSLLVVNTDITEKKQLEMQFFRAQRLESLGTLASGIAHDFNNILTPMLAVSQLLPLKLPDLDEQSKNLLKILETSARRGAALVKQILSFAREEEGRKHRVQVRHLLSEVAQIAQQTFPKSIEVIKDVPSQNLWTVWADATQLHQVLMNLCINARDAMPNGGTLTIAAENIFLDEHYAKIDLDAQVGSYIVISIVDTGTGIRPEILERIFEPFFTTKELGQGTGLGLSTVLGIIKSHGGFLKVYSELGEGTQFKVYLPASEDPQIKQTENFNLPKGHGELILVVDDELAIREITKTLLKKYNYNVITAKDGIEAIAFYAQHQDQIAVVLMDMMMPAMDGSSTIRALRKINPQLKIIATSGLASNEKLTENADVRITTFLPKPYTAKDLLESLEKLI</sequence>
<dbReference type="Pfam" id="PF00989">
    <property type="entry name" value="PAS"/>
    <property type="match status" value="1"/>
</dbReference>
<accession>K9XT60</accession>
<keyword evidence="13" id="KW-1185">Reference proteome</keyword>
<dbReference type="Proteomes" id="UP000010473">
    <property type="component" value="Chromosome"/>
</dbReference>
<dbReference type="SMART" id="SM00448">
    <property type="entry name" value="REC"/>
    <property type="match status" value="2"/>
</dbReference>
<feature type="modified residue" description="4-aspartylphosphate" evidence="6">
    <location>
        <position position="720"/>
    </location>
</feature>
<dbReference type="AlphaFoldDB" id="K9XT60"/>
<dbReference type="InterPro" id="IPR003661">
    <property type="entry name" value="HisK_dim/P_dom"/>
</dbReference>
<dbReference type="CDD" id="cd00130">
    <property type="entry name" value="PAS"/>
    <property type="match status" value="2"/>
</dbReference>
<evidence type="ECO:0000259" key="8">
    <source>
        <dbReference type="PROSITE" id="PS50109"/>
    </source>
</evidence>
<dbReference type="STRING" id="111780.Sta7437_1704"/>
<dbReference type="PATRIC" id="fig|111780.3.peg.1776"/>
<dbReference type="Gene3D" id="3.40.50.2300">
    <property type="match status" value="2"/>
</dbReference>
<dbReference type="GO" id="GO:0000155">
    <property type="term" value="F:phosphorelay sensor kinase activity"/>
    <property type="evidence" value="ECO:0007669"/>
    <property type="project" value="InterPro"/>
</dbReference>
<dbReference type="InterPro" id="IPR001610">
    <property type="entry name" value="PAC"/>
</dbReference>
<evidence type="ECO:0000259" key="11">
    <source>
        <dbReference type="PROSITE" id="PS50113"/>
    </source>
</evidence>
<dbReference type="SMART" id="SM00091">
    <property type="entry name" value="PAS"/>
    <property type="match status" value="2"/>
</dbReference>
<dbReference type="PRINTS" id="PR00344">
    <property type="entry name" value="BCTRLSENSOR"/>
</dbReference>
<proteinExistence type="predicted"/>
<comment type="catalytic activity">
    <reaction evidence="1">
        <text>ATP + protein L-histidine = ADP + protein N-phospho-L-histidine.</text>
        <dbReference type="EC" id="2.7.13.3"/>
    </reaction>
</comment>
<dbReference type="EMBL" id="CP003653">
    <property type="protein sequence ID" value="AFZ35266.1"/>
    <property type="molecule type" value="Genomic_DNA"/>
</dbReference>
<evidence type="ECO:0000259" key="9">
    <source>
        <dbReference type="PROSITE" id="PS50110"/>
    </source>
</evidence>
<dbReference type="InterPro" id="IPR004358">
    <property type="entry name" value="Sig_transdc_His_kin-like_C"/>
</dbReference>
<dbReference type="CDD" id="cd19920">
    <property type="entry name" value="REC_PA4781-like"/>
    <property type="match status" value="1"/>
</dbReference>
<evidence type="ECO:0000256" key="1">
    <source>
        <dbReference type="ARBA" id="ARBA00000085"/>
    </source>
</evidence>
<dbReference type="eggNOG" id="COG4191">
    <property type="taxonomic scope" value="Bacteria"/>
</dbReference>
<dbReference type="eggNOG" id="COG0784">
    <property type="taxonomic scope" value="Bacteria"/>
</dbReference>
<dbReference type="EC" id="2.7.13.3" evidence="2"/>
<dbReference type="Gene3D" id="3.30.565.10">
    <property type="entry name" value="Histidine kinase-like ATPase, C-terminal domain"/>
    <property type="match status" value="1"/>
</dbReference>
<dbReference type="RefSeq" id="WP_015192937.1">
    <property type="nucleotide sequence ID" value="NC_019748.1"/>
</dbReference>
<keyword evidence="4 12" id="KW-0808">Transferase</keyword>
<feature type="coiled-coil region" evidence="7">
    <location>
        <begin position="125"/>
        <end position="169"/>
    </location>
</feature>
<dbReference type="SMART" id="SM00086">
    <property type="entry name" value="PAC"/>
    <property type="match status" value="2"/>
</dbReference>
<evidence type="ECO:0000256" key="2">
    <source>
        <dbReference type="ARBA" id="ARBA00012438"/>
    </source>
</evidence>
<dbReference type="eggNOG" id="COG3437">
    <property type="taxonomic scope" value="Bacteria"/>
</dbReference>
<organism evidence="12 13">
    <name type="scientific">Stanieria cyanosphaera (strain ATCC 29371 / PCC 7437)</name>
    <dbReference type="NCBI Taxonomy" id="111780"/>
    <lineage>
        <taxon>Bacteria</taxon>
        <taxon>Bacillati</taxon>
        <taxon>Cyanobacteriota</taxon>
        <taxon>Cyanophyceae</taxon>
        <taxon>Pleurocapsales</taxon>
        <taxon>Dermocarpellaceae</taxon>
        <taxon>Stanieria</taxon>
    </lineage>
</organism>
<dbReference type="InterPro" id="IPR000700">
    <property type="entry name" value="PAS-assoc_C"/>
</dbReference>
<keyword evidence="7" id="KW-0175">Coiled coil</keyword>
<dbReference type="InterPro" id="IPR036097">
    <property type="entry name" value="HisK_dim/P_sf"/>
</dbReference>
<dbReference type="GO" id="GO:0006355">
    <property type="term" value="P:regulation of DNA-templated transcription"/>
    <property type="evidence" value="ECO:0007669"/>
    <property type="project" value="InterPro"/>
</dbReference>
<dbReference type="CDD" id="cd00082">
    <property type="entry name" value="HisKA"/>
    <property type="match status" value="1"/>
</dbReference>
<dbReference type="PROSITE" id="PS50110">
    <property type="entry name" value="RESPONSE_REGULATORY"/>
    <property type="match status" value="2"/>
</dbReference>
<dbReference type="InterPro" id="IPR035965">
    <property type="entry name" value="PAS-like_dom_sf"/>
</dbReference>
<dbReference type="OrthoDB" id="9788063at2"/>
<evidence type="ECO:0000256" key="3">
    <source>
        <dbReference type="ARBA" id="ARBA00022553"/>
    </source>
</evidence>
<evidence type="ECO:0000256" key="5">
    <source>
        <dbReference type="ARBA" id="ARBA00023012"/>
    </source>
</evidence>
<keyword evidence="5" id="KW-0902">Two-component regulatory system</keyword>
<name>K9XT60_STAC7</name>
<dbReference type="PANTHER" id="PTHR43547:SF2">
    <property type="entry name" value="HYBRID SIGNAL TRANSDUCTION HISTIDINE KINASE C"/>
    <property type="match status" value="1"/>
</dbReference>
<dbReference type="PROSITE" id="PS50113">
    <property type="entry name" value="PAC"/>
    <property type="match status" value="1"/>
</dbReference>
<dbReference type="SMART" id="SM00388">
    <property type="entry name" value="HisKA"/>
    <property type="match status" value="1"/>
</dbReference>
<evidence type="ECO:0000313" key="13">
    <source>
        <dbReference type="Proteomes" id="UP000010473"/>
    </source>
</evidence>
<evidence type="ECO:0000256" key="4">
    <source>
        <dbReference type="ARBA" id="ARBA00022777"/>
    </source>
</evidence>
<dbReference type="PROSITE" id="PS50109">
    <property type="entry name" value="HIS_KIN"/>
    <property type="match status" value="1"/>
</dbReference>
<evidence type="ECO:0000256" key="6">
    <source>
        <dbReference type="PROSITE-ProRule" id="PRU00169"/>
    </source>
</evidence>
<evidence type="ECO:0000256" key="7">
    <source>
        <dbReference type="SAM" id="Coils"/>
    </source>
</evidence>
<feature type="modified residue" description="4-aspartylphosphate" evidence="6">
    <location>
        <position position="59"/>
    </location>
</feature>
<feature type="domain" description="Response regulatory" evidence="9">
    <location>
        <begin position="669"/>
        <end position="785"/>
    </location>
</feature>
<dbReference type="HOGENOM" id="CLU_000445_114_72_3"/>
<gene>
    <name evidence="12" type="ordered locus">Sta7437_1704</name>
</gene>
<keyword evidence="4 12" id="KW-0418">Kinase</keyword>
<dbReference type="Pfam" id="PF02518">
    <property type="entry name" value="HATPase_c"/>
    <property type="match status" value="1"/>
</dbReference>
<dbReference type="SUPFAM" id="SSF55874">
    <property type="entry name" value="ATPase domain of HSP90 chaperone/DNA topoisomerase II/histidine kinase"/>
    <property type="match status" value="1"/>
</dbReference>
<dbReference type="CDD" id="cd17546">
    <property type="entry name" value="REC_hyHK_CKI1_RcsC-like"/>
    <property type="match status" value="1"/>
</dbReference>
<dbReference type="Gene3D" id="3.30.450.20">
    <property type="entry name" value="PAS domain"/>
    <property type="match status" value="2"/>
</dbReference>
<dbReference type="Pfam" id="PF00072">
    <property type="entry name" value="Response_reg"/>
    <property type="match status" value="2"/>
</dbReference>
<dbReference type="InterPro" id="IPR003594">
    <property type="entry name" value="HATPase_dom"/>
</dbReference>
<dbReference type="SUPFAM" id="SSF55785">
    <property type="entry name" value="PYP-like sensor domain (PAS domain)"/>
    <property type="match status" value="2"/>
</dbReference>
<feature type="domain" description="Histidine kinase" evidence="8">
    <location>
        <begin position="425"/>
        <end position="650"/>
    </location>
</feature>
<protein>
    <recommendedName>
        <fullName evidence="2">histidine kinase</fullName>
        <ecNumber evidence="2">2.7.13.3</ecNumber>
    </recommendedName>
</protein>
<dbReference type="InterPro" id="IPR011006">
    <property type="entry name" value="CheY-like_superfamily"/>
</dbReference>
<dbReference type="SUPFAM" id="SSF52172">
    <property type="entry name" value="CheY-like"/>
    <property type="match status" value="2"/>
</dbReference>
<dbReference type="InterPro" id="IPR000014">
    <property type="entry name" value="PAS"/>
</dbReference>
<evidence type="ECO:0000313" key="12">
    <source>
        <dbReference type="EMBL" id="AFZ35266.1"/>
    </source>
</evidence>
<feature type="domain" description="PAS" evidence="10">
    <location>
        <begin position="166"/>
        <end position="238"/>
    </location>
</feature>
<dbReference type="PANTHER" id="PTHR43547">
    <property type="entry name" value="TWO-COMPONENT HISTIDINE KINASE"/>
    <property type="match status" value="1"/>
</dbReference>
<dbReference type="InterPro" id="IPR005467">
    <property type="entry name" value="His_kinase_dom"/>
</dbReference>
<dbReference type="InterPro" id="IPR001789">
    <property type="entry name" value="Sig_transdc_resp-reg_receiver"/>
</dbReference>
<dbReference type="Gene3D" id="1.10.287.130">
    <property type="match status" value="1"/>
</dbReference>
<feature type="domain" description="Response regulatory" evidence="9">
    <location>
        <begin position="10"/>
        <end position="126"/>
    </location>
</feature>
<feature type="domain" description="PAC" evidence="11">
    <location>
        <begin position="360"/>
        <end position="412"/>
    </location>
</feature>